<reference evidence="2" key="1">
    <citation type="submission" date="2017-02" db="EMBL/GenBank/DDBJ databases">
        <title>Comparative genomics and description of representatives of a novel lineage of planctomycetes thriving in anoxic sediments.</title>
        <authorList>
            <person name="Spring S."/>
            <person name="Bunk B."/>
            <person name="Sproer C."/>
            <person name="Klenk H.-P."/>
        </authorList>
    </citation>
    <scope>NUCLEOTIDE SEQUENCE [LARGE SCALE GENOMIC DNA]</scope>
    <source>
        <strain evidence="2">L21-RPul-D3</strain>
    </source>
</reference>
<organism evidence="1 2">
    <name type="scientific">Sedimentisphaera cyanobacteriorum</name>
    <dbReference type="NCBI Taxonomy" id="1940790"/>
    <lineage>
        <taxon>Bacteria</taxon>
        <taxon>Pseudomonadati</taxon>
        <taxon>Planctomycetota</taxon>
        <taxon>Phycisphaerae</taxon>
        <taxon>Sedimentisphaerales</taxon>
        <taxon>Sedimentisphaeraceae</taxon>
        <taxon>Sedimentisphaera</taxon>
    </lineage>
</organism>
<dbReference type="KEGG" id="pbu:L21SP3_01665"/>
<accession>A0A1Q2HRH2</accession>
<evidence type="ECO:0000313" key="2">
    <source>
        <dbReference type="Proteomes" id="UP000188273"/>
    </source>
</evidence>
<dbReference type="STRING" id="1940790.L21SP3_01665"/>
<protein>
    <submittedName>
        <fullName evidence="1">Uncharacterized protein</fullName>
    </submittedName>
</protein>
<gene>
    <name evidence="1" type="ORF">L21SP3_01665</name>
</gene>
<dbReference type="Proteomes" id="UP000188273">
    <property type="component" value="Chromosome"/>
</dbReference>
<name>A0A1Q2HRH2_9BACT</name>
<dbReference type="AlphaFoldDB" id="A0A1Q2HRH2"/>
<dbReference type="EMBL" id="CP019633">
    <property type="protein sequence ID" value="AQQ09846.1"/>
    <property type="molecule type" value="Genomic_DNA"/>
</dbReference>
<sequence length="60" mass="6787">MVLHAIKQIVQTPGQFVYRGNCGCRINGNNRRKFVFVKYNGYTKLVAIKIGDGHAGYEKN</sequence>
<proteinExistence type="predicted"/>
<evidence type="ECO:0000313" key="1">
    <source>
        <dbReference type="EMBL" id="AQQ09846.1"/>
    </source>
</evidence>
<keyword evidence="2" id="KW-1185">Reference proteome</keyword>